<evidence type="ECO:0000256" key="1">
    <source>
        <dbReference type="SAM" id="Phobius"/>
    </source>
</evidence>
<sequence>MSLELTKVLLYVDLHWTLSAYLLILSTSLLTYSCKYFLIGLNFVFAFYYLDFICILMHRSFECTAGNICIYISLWIQVLVAGENYTIGQVKFFSSHVDTPVKFARPSAGTIASIVLPVVVIVVLLNIAI</sequence>
<name>A0A7J7JIJ2_BUGNE</name>
<evidence type="ECO:0000313" key="2">
    <source>
        <dbReference type="EMBL" id="KAF6025178.1"/>
    </source>
</evidence>
<comment type="caution">
    <text evidence="2">The sequence shown here is derived from an EMBL/GenBank/DDBJ whole genome shotgun (WGS) entry which is preliminary data.</text>
</comment>
<protein>
    <submittedName>
        <fullName evidence="2">Uncharacterized protein</fullName>
    </submittedName>
</protein>
<feature type="transmembrane region" description="Helical" evidence="1">
    <location>
        <begin position="107"/>
        <end position="128"/>
    </location>
</feature>
<proteinExistence type="predicted"/>
<reference evidence="2" key="1">
    <citation type="submission" date="2020-06" db="EMBL/GenBank/DDBJ databases">
        <title>Draft genome of Bugula neritina, a colonial animal packing powerful symbionts and potential medicines.</title>
        <authorList>
            <person name="Rayko M."/>
        </authorList>
    </citation>
    <scope>NUCLEOTIDE SEQUENCE [LARGE SCALE GENOMIC DNA]</scope>
    <source>
        <strain evidence="2">Kwan_BN1</strain>
    </source>
</reference>
<dbReference type="PROSITE" id="PS51257">
    <property type="entry name" value="PROKAR_LIPOPROTEIN"/>
    <property type="match status" value="1"/>
</dbReference>
<keyword evidence="1" id="KW-1133">Transmembrane helix</keyword>
<keyword evidence="3" id="KW-1185">Reference proteome</keyword>
<dbReference type="EMBL" id="VXIV02002487">
    <property type="protein sequence ID" value="KAF6025178.1"/>
    <property type="molecule type" value="Genomic_DNA"/>
</dbReference>
<dbReference type="Proteomes" id="UP000593567">
    <property type="component" value="Unassembled WGS sequence"/>
</dbReference>
<evidence type="ECO:0000313" key="3">
    <source>
        <dbReference type="Proteomes" id="UP000593567"/>
    </source>
</evidence>
<gene>
    <name evidence="2" type="ORF">EB796_016489</name>
</gene>
<feature type="transmembrane region" description="Helical" evidence="1">
    <location>
        <begin position="9"/>
        <end position="30"/>
    </location>
</feature>
<keyword evidence="1" id="KW-0812">Transmembrane</keyword>
<keyword evidence="1" id="KW-0472">Membrane</keyword>
<dbReference type="AlphaFoldDB" id="A0A7J7JIJ2"/>
<organism evidence="2 3">
    <name type="scientific">Bugula neritina</name>
    <name type="common">Brown bryozoan</name>
    <name type="synonym">Sertularia neritina</name>
    <dbReference type="NCBI Taxonomy" id="10212"/>
    <lineage>
        <taxon>Eukaryota</taxon>
        <taxon>Metazoa</taxon>
        <taxon>Spiralia</taxon>
        <taxon>Lophotrochozoa</taxon>
        <taxon>Bryozoa</taxon>
        <taxon>Gymnolaemata</taxon>
        <taxon>Cheilostomatida</taxon>
        <taxon>Flustrina</taxon>
        <taxon>Buguloidea</taxon>
        <taxon>Bugulidae</taxon>
        <taxon>Bugula</taxon>
    </lineage>
</organism>
<accession>A0A7J7JIJ2</accession>
<feature type="transmembrane region" description="Helical" evidence="1">
    <location>
        <begin position="36"/>
        <end position="56"/>
    </location>
</feature>
<feature type="transmembrane region" description="Helical" evidence="1">
    <location>
        <begin position="68"/>
        <end position="87"/>
    </location>
</feature>